<evidence type="ECO:0000313" key="2">
    <source>
        <dbReference type="Proteomes" id="UP001605036"/>
    </source>
</evidence>
<dbReference type="AlphaFoldDB" id="A0ABD1ZRR5"/>
<proteinExistence type="predicted"/>
<keyword evidence="2" id="KW-1185">Reference proteome</keyword>
<name>A0ABD1ZRR5_9MARC</name>
<dbReference type="Proteomes" id="UP001605036">
    <property type="component" value="Unassembled WGS sequence"/>
</dbReference>
<protein>
    <submittedName>
        <fullName evidence="1">Uncharacterized protein</fullName>
    </submittedName>
</protein>
<comment type="caution">
    <text evidence="1">The sequence shown here is derived from an EMBL/GenBank/DDBJ whole genome shotgun (WGS) entry which is preliminary data.</text>
</comment>
<organism evidence="1 2">
    <name type="scientific">Riccia fluitans</name>
    <dbReference type="NCBI Taxonomy" id="41844"/>
    <lineage>
        <taxon>Eukaryota</taxon>
        <taxon>Viridiplantae</taxon>
        <taxon>Streptophyta</taxon>
        <taxon>Embryophyta</taxon>
        <taxon>Marchantiophyta</taxon>
        <taxon>Marchantiopsida</taxon>
        <taxon>Marchantiidae</taxon>
        <taxon>Marchantiales</taxon>
        <taxon>Ricciaceae</taxon>
        <taxon>Riccia</taxon>
    </lineage>
</organism>
<dbReference type="EMBL" id="JBHFFA010000001">
    <property type="protein sequence ID" value="KAL2653737.1"/>
    <property type="molecule type" value="Genomic_DNA"/>
</dbReference>
<evidence type="ECO:0000313" key="1">
    <source>
        <dbReference type="EMBL" id="KAL2653737.1"/>
    </source>
</evidence>
<reference evidence="1 2" key="1">
    <citation type="submission" date="2024-09" db="EMBL/GenBank/DDBJ databases">
        <title>Chromosome-scale assembly of Riccia fluitans.</title>
        <authorList>
            <person name="Paukszto L."/>
            <person name="Sawicki J."/>
            <person name="Karawczyk K."/>
            <person name="Piernik-Szablinska J."/>
            <person name="Szczecinska M."/>
            <person name="Mazdziarz M."/>
        </authorList>
    </citation>
    <scope>NUCLEOTIDE SEQUENCE [LARGE SCALE GENOMIC DNA]</scope>
    <source>
        <strain evidence="1">Rf_01</strain>
        <tissue evidence="1">Aerial parts of the thallus</tissue>
    </source>
</reference>
<gene>
    <name evidence="1" type="ORF">R1flu_021865</name>
</gene>
<sequence length="82" mass="8994">MSDPISLLEPSSLFFPYKPCLDASSTDGRVTMHLRSVLVYLLPALPSAFLTSVHILRRSVSALLETWLPPAASSSQFRTCEA</sequence>
<accession>A0ABD1ZRR5</accession>